<proteinExistence type="inferred from homology"/>
<evidence type="ECO:0000256" key="5">
    <source>
        <dbReference type="ARBA" id="ARBA00022989"/>
    </source>
</evidence>
<evidence type="ECO:0000313" key="11">
    <source>
        <dbReference type="EMBL" id="WDF82992.1"/>
    </source>
</evidence>
<dbReference type="SMART" id="SM00830">
    <property type="entry name" value="CM_2"/>
    <property type="match status" value="1"/>
</dbReference>
<evidence type="ECO:0000256" key="1">
    <source>
        <dbReference type="ARBA" id="ARBA00004651"/>
    </source>
</evidence>
<name>A0ABY7WS47_9LACO</name>
<evidence type="ECO:0000256" key="2">
    <source>
        <dbReference type="ARBA" id="ARBA00008335"/>
    </source>
</evidence>
<feature type="transmembrane region" description="Helical" evidence="8">
    <location>
        <begin position="49"/>
        <end position="71"/>
    </location>
</feature>
<dbReference type="InterPro" id="IPR020846">
    <property type="entry name" value="MFS_dom"/>
</dbReference>
<dbReference type="Proteomes" id="UP001220377">
    <property type="component" value="Chromosome"/>
</dbReference>
<dbReference type="PROSITE" id="PS50850">
    <property type="entry name" value="MFS"/>
    <property type="match status" value="1"/>
</dbReference>
<keyword evidence="12" id="KW-1185">Reference proteome</keyword>
<dbReference type="Gene3D" id="1.20.1250.20">
    <property type="entry name" value="MFS general substrate transporter like domains"/>
    <property type="match status" value="2"/>
</dbReference>
<dbReference type="InterPro" id="IPR036263">
    <property type="entry name" value="Chorismate_II_sf"/>
</dbReference>
<keyword evidence="5 8" id="KW-1133">Transmembrane helix</keyword>
<feature type="transmembrane region" description="Helical" evidence="8">
    <location>
        <begin position="248"/>
        <end position="271"/>
    </location>
</feature>
<comment type="similarity">
    <text evidence="2">Belongs to the major facilitator superfamily.</text>
</comment>
<feature type="transmembrane region" description="Helical" evidence="8">
    <location>
        <begin position="278"/>
        <end position="298"/>
    </location>
</feature>
<dbReference type="PANTHER" id="PTHR23514:SF3">
    <property type="entry name" value="BYPASS OF STOP CODON PROTEIN 6"/>
    <property type="match status" value="1"/>
</dbReference>
<feature type="transmembrane region" description="Helical" evidence="8">
    <location>
        <begin position="21"/>
        <end position="43"/>
    </location>
</feature>
<gene>
    <name evidence="11" type="ORF">PQ472_01750</name>
</gene>
<dbReference type="InterPro" id="IPR011701">
    <property type="entry name" value="MFS"/>
</dbReference>
<feature type="transmembrane region" description="Helical" evidence="8">
    <location>
        <begin position="340"/>
        <end position="361"/>
    </location>
</feature>
<dbReference type="PROSITE" id="PS51168">
    <property type="entry name" value="CHORISMATE_MUT_2"/>
    <property type="match status" value="1"/>
</dbReference>
<keyword evidence="3" id="KW-0813">Transport</keyword>
<protein>
    <submittedName>
        <fullName evidence="11">MFS transporter</fullName>
    </submittedName>
</protein>
<feature type="transmembrane region" description="Helical" evidence="8">
    <location>
        <begin position="210"/>
        <end position="236"/>
    </location>
</feature>
<keyword evidence="4 8" id="KW-0812">Transmembrane</keyword>
<evidence type="ECO:0000256" key="6">
    <source>
        <dbReference type="ARBA" id="ARBA00023136"/>
    </source>
</evidence>
<feature type="transmembrane region" description="Helical" evidence="8">
    <location>
        <begin position="78"/>
        <end position="96"/>
    </location>
</feature>
<evidence type="ECO:0000256" key="3">
    <source>
        <dbReference type="ARBA" id="ARBA00022448"/>
    </source>
</evidence>
<dbReference type="InterPro" id="IPR036979">
    <property type="entry name" value="CM_dom_sf"/>
</dbReference>
<dbReference type="InterPro" id="IPR051788">
    <property type="entry name" value="MFS_Transporter"/>
</dbReference>
<dbReference type="RefSeq" id="WP_274260824.1">
    <property type="nucleotide sequence ID" value="NZ_CP117884.1"/>
</dbReference>
<dbReference type="SUPFAM" id="SSF103473">
    <property type="entry name" value="MFS general substrate transporter"/>
    <property type="match status" value="1"/>
</dbReference>
<feature type="domain" description="Chorismate mutase" evidence="10">
    <location>
        <begin position="390"/>
        <end position="480"/>
    </location>
</feature>
<evidence type="ECO:0000256" key="8">
    <source>
        <dbReference type="SAM" id="Phobius"/>
    </source>
</evidence>
<dbReference type="Pfam" id="PF01817">
    <property type="entry name" value="CM_2"/>
    <property type="match status" value="1"/>
</dbReference>
<organism evidence="11 12">
    <name type="scientific">Lacticaseibacillus pabuli</name>
    <dbReference type="NCBI Taxonomy" id="3025672"/>
    <lineage>
        <taxon>Bacteria</taxon>
        <taxon>Bacillati</taxon>
        <taxon>Bacillota</taxon>
        <taxon>Bacilli</taxon>
        <taxon>Lactobacillales</taxon>
        <taxon>Lactobacillaceae</taxon>
        <taxon>Lacticaseibacillus</taxon>
    </lineage>
</organism>
<dbReference type="SUPFAM" id="SSF48600">
    <property type="entry name" value="Chorismate mutase II"/>
    <property type="match status" value="1"/>
</dbReference>
<evidence type="ECO:0000256" key="7">
    <source>
        <dbReference type="SAM" id="MobiDB-lite"/>
    </source>
</evidence>
<keyword evidence="6 8" id="KW-0472">Membrane</keyword>
<evidence type="ECO:0000256" key="4">
    <source>
        <dbReference type="ARBA" id="ARBA00022692"/>
    </source>
</evidence>
<feature type="transmembrane region" description="Helical" evidence="8">
    <location>
        <begin position="162"/>
        <end position="183"/>
    </location>
</feature>
<feature type="domain" description="Major facilitator superfamily (MFS) profile" evidence="9">
    <location>
        <begin position="13"/>
        <end position="394"/>
    </location>
</feature>
<evidence type="ECO:0000259" key="9">
    <source>
        <dbReference type="PROSITE" id="PS50850"/>
    </source>
</evidence>
<sequence>MDTQISKSMQFRLSFSLYLNYFVHGIGLIIIAQNMQTLAHSWASPITTVAMVLSGVGLGRFPAYFIFGILADKFGRKLCINIGMFLYLVFFVGMMFTHNIQIAYVLAMFAGAANSALDSGTYTTFADLGGKAKASNVLIKAGMSIGEFVLPLFVAFSEQNSIWYGWSFAIGAAALVVNILLLIPVKFPAMVKTADTGAGKRVSISKTRKVIATVALSLYGYTSMGLMILFTQWITLYATDVLHFTNTAAHLLMSAYSVGSITGVLVIFIMLRRGVPEGPLLIGLTTTALVALLAVLIVKAPTVSMIASFAFGLSAAGGGMQVGLTMFLELYPRIKGLITGIFMNFGSLATFSVPIITGALAKVSIASALRFDVVIAVASLIVVVAARLALHQERSLDNSRKQINGIDRDITRLLEDRFHAVDTIAAIKAESGKAVLDEGREQQVIARVGASVKDEQLRGSIQHIYGAIMAESRAYQSDKLGRRSETETTPVMPDSALKENN</sequence>
<feature type="transmembrane region" description="Helical" evidence="8">
    <location>
        <begin position="304"/>
        <end position="328"/>
    </location>
</feature>
<dbReference type="Gene3D" id="1.20.59.10">
    <property type="entry name" value="Chorismate mutase"/>
    <property type="match status" value="1"/>
</dbReference>
<dbReference type="PANTHER" id="PTHR23514">
    <property type="entry name" value="BYPASS OF STOP CODON PROTEIN 6"/>
    <property type="match status" value="1"/>
</dbReference>
<dbReference type="Pfam" id="PF07690">
    <property type="entry name" value="MFS_1"/>
    <property type="match status" value="1"/>
</dbReference>
<dbReference type="InterPro" id="IPR036259">
    <property type="entry name" value="MFS_trans_sf"/>
</dbReference>
<accession>A0ABY7WS47</accession>
<comment type="subcellular location">
    <subcellularLocation>
        <location evidence="1">Cell membrane</location>
        <topology evidence="1">Multi-pass membrane protein</topology>
    </subcellularLocation>
</comment>
<evidence type="ECO:0000259" key="10">
    <source>
        <dbReference type="PROSITE" id="PS51168"/>
    </source>
</evidence>
<evidence type="ECO:0000313" key="12">
    <source>
        <dbReference type="Proteomes" id="UP001220377"/>
    </source>
</evidence>
<dbReference type="EMBL" id="CP117884">
    <property type="protein sequence ID" value="WDF82992.1"/>
    <property type="molecule type" value="Genomic_DNA"/>
</dbReference>
<feature type="region of interest" description="Disordered" evidence="7">
    <location>
        <begin position="477"/>
        <end position="501"/>
    </location>
</feature>
<dbReference type="InterPro" id="IPR002701">
    <property type="entry name" value="CM_II_prokaryot"/>
</dbReference>
<reference evidence="11 12" key="1">
    <citation type="submission" date="2023-02" db="EMBL/GenBank/DDBJ databases">
        <title>Genome sequence of Lacticaseibacillus sp. KACC 23028.</title>
        <authorList>
            <person name="Kim S."/>
            <person name="Heo J."/>
            <person name="Kwon S.-W."/>
        </authorList>
    </citation>
    <scope>NUCLEOTIDE SEQUENCE [LARGE SCALE GENOMIC DNA]</scope>
    <source>
        <strain evidence="11 12">KACC 23028</strain>
    </source>
</reference>
<feature type="transmembrane region" description="Helical" evidence="8">
    <location>
        <begin position="373"/>
        <end position="390"/>
    </location>
</feature>